<dbReference type="SUPFAM" id="SSF56935">
    <property type="entry name" value="Porins"/>
    <property type="match status" value="1"/>
</dbReference>
<feature type="chain" id="PRO_5030737454" evidence="13">
    <location>
        <begin position="24"/>
        <end position="1040"/>
    </location>
</feature>
<keyword evidence="10 11" id="KW-0998">Cell outer membrane</keyword>
<evidence type="ECO:0000256" key="1">
    <source>
        <dbReference type="ARBA" id="ARBA00004571"/>
    </source>
</evidence>
<evidence type="ECO:0000256" key="9">
    <source>
        <dbReference type="ARBA" id="ARBA00023136"/>
    </source>
</evidence>
<organism evidence="16 17">
    <name type="scientific">Flammeovirga aprica JL-4</name>
    <dbReference type="NCBI Taxonomy" id="694437"/>
    <lineage>
        <taxon>Bacteria</taxon>
        <taxon>Pseudomonadati</taxon>
        <taxon>Bacteroidota</taxon>
        <taxon>Cytophagia</taxon>
        <taxon>Cytophagales</taxon>
        <taxon>Flammeovirgaceae</taxon>
        <taxon>Flammeovirga</taxon>
    </lineage>
</organism>
<dbReference type="InterPro" id="IPR012910">
    <property type="entry name" value="Plug_dom"/>
</dbReference>
<evidence type="ECO:0000313" key="17">
    <source>
        <dbReference type="Proteomes" id="UP000576082"/>
    </source>
</evidence>
<dbReference type="Pfam" id="PF13715">
    <property type="entry name" value="CarbopepD_reg_2"/>
    <property type="match status" value="1"/>
</dbReference>
<dbReference type="GO" id="GO:0009279">
    <property type="term" value="C:cell outer membrane"/>
    <property type="evidence" value="ECO:0007669"/>
    <property type="project" value="UniProtKB-SubCell"/>
</dbReference>
<dbReference type="InterPro" id="IPR000531">
    <property type="entry name" value="Beta-barrel_TonB"/>
</dbReference>
<dbReference type="PANTHER" id="PTHR32552:SF81">
    <property type="entry name" value="TONB-DEPENDENT OUTER MEMBRANE RECEPTOR"/>
    <property type="match status" value="1"/>
</dbReference>
<keyword evidence="3 11" id="KW-1134">Transmembrane beta strand</keyword>
<evidence type="ECO:0000256" key="7">
    <source>
        <dbReference type="ARBA" id="ARBA00023065"/>
    </source>
</evidence>
<protein>
    <submittedName>
        <fullName evidence="16">TonB-dependent receptor</fullName>
    </submittedName>
</protein>
<evidence type="ECO:0000256" key="10">
    <source>
        <dbReference type="ARBA" id="ARBA00023237"/>
    </source>
</evidence>
<reference evidence="16 17" key="1">
    <citation type="submission" date="2020-04" db="EMBL/GenBank/DDBJ databases">
        <title>Flammeovirga sp. SR4, a novel species isolated from seawater.</title>
        <authorList>
            <person name="Wang X."/>
        </authorList>
    </citation>
    <scope>NUCLEOTIDE SEQUENCE [LARGE SCALE GENOMIC DNA]</scope>
    <source>
        <strain evidence="16 17">ATCC 23126</strain>
    </source>
</reference>
<keyword evidence="4" id="KW-0410">Iron transport</keyword>
<comment type="similarity">
    <text evidence="11 12">Belongs to the TonB-dependent receptor family.</text>
</comment>
<dbReference type="EMBL" id="JABANE010000127">
    <property type="protein sequence ID" value="NME72012.1"/>
    <property type="molecule type" value="Genomic_DNA"/>
</dbReference>
<keyword evidence="5 11" id="KW-0812">Transmembrane</keyword>
<keyword evidence="9 11" id="KW-0472">Membrane</keyword>
<evidence type="ECO:0000259" key="15">
    <source>
        <dbReference type="Pfam" id="PF07715"/>
    </source>
</evidence>
<dbReference type="GO" id="GO:0006826">
    <property type="term" value="P:iron ion transport"/>
    <property type="evidence" value="ECO:0007669"/>
    <property type="project" value="UniProtKB-KW"/>
</dbReference>
<accession>A0A7X9XCP0</accession>
<dbReference type="AlphaFoldDB" id="A0A7X9XCP0"/>
<dbReference type="Gene3D" id="2.60.40.1120">
    <property type="entry name" value="Carboxypeptidase-like, regulatory domain"/>
    <property type="match status" value="1"/>
</dbReference>
<feature type="domain" description="TonB-dependent receptor-like beta-barrel" evidence="14">
    <location>
        <begin position="413"/>
        <end position="782"/>
    </location>
</feature>
<feature type="signal peptide" evidence="13">
    <location>
        <begin position="1"/>
        <end position="23"/>
    </location>
</feature>
<dbReference type="PROSITE" id="PS52016">
    <property type="entry name" value="TONB_DEPENDENT_REC_3"/>
    <property type="match status" value="1"/>
</dbReference>
<dbReference type="Pfam" id="PF07715">
    <property type="entry name" value="Plug"/>
    <property type="match status" value="1"/>
</dbReference>
<dbReference type="Pfam" id="PF00593">
    <property type="entry name" value="TonB_dep_Rec_b-barrel"/>
    <property type="match status" value="1"/>
</dbReference>
<evidence type="ECO:0000256" key="12">
    <source>
        <dbReference type="RuleBase" id="RU003357"/>
    </source>
</evidence>
<dbReference type="SUPFAM" id="SSF49464">
    <property type="entry name" value="Carboxypeptidase regulatory domain-like"/>
    <property type="match status" value="1"/>
</dbReference>
<dbReference type="Gene3D" id="2.40.170.20">
    <property type="entry name" value="TonB-dependent receptor, beta-barrel domain"/>
    <property type="match status" value="1"/>
</dbReference>
<dbReference type="NCBIfam" id="TIGR04057">
    <property type="entry name" value="SusC_RagA_signa"/>
    <property type="match status" value="1"/>
</dbReference>
<dbReference type="Gene3D" id="2.170.130.10">
    <property type="entry name" value="TonB-dependent receptor, plug domain"/>
    <property type="match status" value="1"/>
</dbReference>
<evidence type="ECO:0000256" key="2">
    <source>
        <dbReference type="ARBA" id="ARBA00022448"/>
    </source>
</evidence>
<keyword evidence="2 11" id="KW-0813">Transport</keyword>
<dbReference type="InterPro" id="IPR008969">
    <property type="entry name" value="CarboxyPept-like_regulatory"/>
</dbReference>
<dbReference type="Proteomes" id="UP000576082">
    <property type="component" value="Unassembled WGS sequence"/>
</dbReference>
<sequence length="1040" mass="115524">MKQVTYKYIFILLALVCSLSVQAQEETEEKPKFVRVTGMVLDQEDDLPIPGASILVEGTKHGTASDFNGKYSLRVRENATLSVSFIGYQTKSISVEGRKEIVVHLKTDVEVLDELVVIGYGKQDAKEVSGSIKSVVIDDEIASMPAASFDQLLQGRMAGVQVYSGEGGPGQAMNFEIRGTNTITGTSSPLYVIDGFPLDDPTLFSLDPSDIERVDVLKDASATAIYGSRASNGVILITTKQGTSGKPTVTFNTKVGMSQVPEERIIKTLGPQEYVEVQHDIGGGDPWGEASNYTDEDYTNWQKEIFRQAPFQNYTLSLKGGSDQTKVFTSLGYVNQQGTLLNSSFERLNGRLKLDQSIGKLVDMSLNLNYANSKHNGMKTSTAQVSAIKSAIMFRPMLPKNGKLEDEDELSAGFYPPTQTLNNTDRESEVDALQTNINFTLNLAKGLKFRTQVGYQVNVNNGRTFFNTGTNQADRSGAGINGTLSASKTENFLNENVLSYSLNKNGHHIESIAGLSFQSTKRFNQQSSASQFPLDDLGWNNMGIANVAQMPGSSATQQNLMSGFGRISYSYKNKYILTASLRADGSSRFKKGNRFGIFPSASAAWRAGEEEFVKNLGVFDELKFKVGFGTTGNNRVSDFDFLPTVGVASGYYFNNSYTAAFYQKQLANTDLKWETTQQFNVGTDMGFVKNRILLDVEYYYNLTDNLLFNGRVAPSTGYNNVKQNIGAVSNQGLEFSLNTVNVKTKNFQWSTNFNISFNRSEIRKLSYGEDYRLYDPNVGGMFSGELYYGLFVGQPMTQMYGYRYDGMYQVDDFIKSADGSLTLKEGVPEFYSQTGEVRPGHPKYRDLNGDGRIDENDKEIIGDPNPDYYGGFSNTFTYKNWDLSILLTWSVGQDVFNGNNADFGVVGSQRGRNYLEQVANRWSYDNPIVSGVWAVPGPGLEYTYQQVYGGHQMSDFFVEDASFLRIKNITLGYKVNKQFLKKLKIKSFRVYGSVDNLWVFTNYSGYDPEVSVRSQAMYRGIDYSSYPASQSAILGLQVSF</sequence>
<proteinExistence type="inferred from homology"/>
<keyword evidence="16" id="KW-0675">Receptor</keyword>
<dbReference type="InterPro" id="IPR023997">
    <property type="entry name" value="TonB-dep_OMP_SusC/RagA_CS"/>
</dbReference>
<keyword evidence="6" id="KW-0408">Iron</keyword>
<dbReference type="PANTHER" id="PTHR32552">
    <property type="entry name" value="FERRICHROME IRON RECEPTOR-RELATED"/>
    <property type="match status" value="1"/>
</dbReference>
<evidence type="ECO:0000256" key="6">
    <source>
        <dbReference type="ARBA" id="ARBA00023004"/>
    </source>
</evidence>
<keyword evidence="17" id="KW-1185">Reference proteome</keyword>
<dbReference type="InterPro" id="IPR023996">
    <property type="entry name" value="TonB-dep_OMP_SusC/RagA"/>
</dbReference>
<keyword evidence="8 12" id="KW-0798">TonB box</keyword>
<dbReference type="NCBIfam" id="TIGR04056">
    <property type="entry name" value="OMP_RagA_SusC"/>
    <property type="match status" value="1"/>
</dbReference>
<dbReference type="InterPro" id="IPR036942">
    <property type="entry name" value="Beta-barrel_TonB_sf"/>
</dbReference>
<evidence type="ECO:0000256" key="4">
    <source>
        <dbReference type="ARBA" id="ARBA00022496"/>
    </source>
</evidence>
<dbReference type="InterPro" id="IPR037066">
    <property type="entry name" value="Plug_dom_sf"/>
</dbReference>
<evidence type="ECO:0000256" key="8">
    <source>
        <dbReference type="ARBA" id="ARBA00023077"/>
    </source>
</evidence>
<evidence type="ECO:0000256" key="5">
    <source>
        <dbReference type="ARBA" id="ARBA00022692"/>
    </source>
</evidence>
<evidence type="ECO:0000256" key="3">
    <source>
        <dbReference type="ARBA" id="ARBA00022452"/>
    </source>
</evidence>
<name>A0A7X9XCP0_9BACT</name>
<evidence type="ECO:0000256" key="11">
    <source>
        <dbReference type="PROSITE-ProRule" id="PRU01360"/>
    </source>
</evidence>
<evidence type="ECO:0000313" key="16">
    <source>
        <dbReference type="EMBL" id="NME72012.1"/>
    </source>
</evidence>
<evidence type="ECO:0000259" key="14">
    <source>
        <dbReference type="Pfam" id="PF00593"/>
    </source>
</evidence>
<comment type="caution">
    <text evidence="16">The sequence shown here is derived from an EMBL/GenBank/DDBJ whole genome shotgun (WGS) entry which is preliminary data.</text>
</comment>
<feature type="domain" description="TonB-dependent receptor plug" evidence="15">
    <location>
        <begin position="128"/>
        <end position="234"/>
    </location>
</feature>
<dbReference type="RefSeq" id="WP_169660210.1">
    <property type="nucleotide sequence ID" value="NZ_JABANE010000127.1"/>
</dbReference>
<keyword evidence="7" id="KW-0406">Ion transport</keyword>
<dbReference type="InterPro" id="IPR039426">
    <property type="entry name" value="TonB-dep_rcpt-like"/>
</dbReference>
<evidence type="ECO:0000256" key="13">
    <source>
        <dbReference type="SAM" id="SignalP"/>
    </source>
</evidence>
<gene>
    <name evidence="16" type="ORF">HHU12_28870</name>
</gene>
<keyword evidence="13" id="KW-0732">Signal</keyword>
<comment type="subcellular location">
    <subcellularLocation>
        <location evidence="1 11">Cell outer membrane</location>
        <topology evidence="1 11">Multi-pass membrane protein</topology>
    </subcellularLocation>
</comment>